<evidence type="ECO:0000256" key="3">
    <source>
        <dbReference type="ARBA" id="ARBA00022729"/>
    </source>
</evidence>
<accession>I5C8G4</accession>
<dbReference type="GO" id="GO:0006508">
    <property type="term" value="P:proteolysis"/>
    <property type="evidence" value="ECO:0007669"/>
    <property type="project" value="UniProtKB-KW"/>
</dbReference>
<proteinExistence type="predicted"/>
<dbReference type="Proteomes" id="UP000005551">
    <property type="component" value="Unassembled WGS sequence"/>
</dbReference>
<organism evidence="6 7">
    <name type="scientific">Nitritalea halalkaliphila LW7</name>
    <dbReference type="NCBI Taxonomy" id="1189621"/>
    <lineage>
        <taxon>Bacteria</taxon>
        <taxon>Pseudomonadati</taxon>
        <taxon>Bacteroidota</taxon>
        <taxon>Cytophagia</taxon>
        <taxon>Cytophagales</taxon>
        <taxon>Cyclobacteriaceae</taxon>
        <taxon>Nitritalea</taxon>
    </lineage>
</organism>
<gene>
    <name evidence="6" type="ORF">A3SI_04997</name>
</gene>
<dbReference type="OrthoDB" id="9770107at2"/>
<keyword evidence="5" id="KW-0325">Glycoprotein</keyword>
<reference evidence="6 7" key="1">
    <citation type="submission" date="2012-05" db="EMBL/GenBank/DDBJ databases">
        <title>Genome sequence of Nitritalea halalkaliphila LW7.</title>
        <authorList>
            <person name="Jangir P.K."/>
            <person name="Singh A."/>
            <person name="Shivaji S."/>
            <person name="Sharma R."/>
        </authorList>
    </citation>
    <scope>NUCLEOTIDE SEQUENCE [LARGE SCALE GENOMIC DNA]</scope>
    <source>
        <strain evidence="6 7">LW7</strain>
    </source>
</reference>
<evidence type="ECO:0000256" key="5">
    <source>
        <dbReference type="ARBA" id="ARBA00023180"/>
    </source>
</evidence>
<dbReference type="PATRIC" id="fig|1189621.3.peg.1038"/>
<evidence type="ECO:0000313" key="7">
    <source>
        <dbReference type="Proteomes" id="UP000005551"/>
    </source>
</evidence>
<keyword evidence="7" id="KW-1185">Reference proteome</keyword>
<dbReference type="AlphaFoldDB" id="I5C8G4"/>
<name>I5C8G4_9BACT</name>
<dbReference type="InterPro" id="IPR001563">
    <property type="entry name" value="Peptidase_S10"/>
</dbReference>
<keyword evidence="3" id="KW-0732">Signal</keyword>
<dbReference type="Gene3D" id="3.40.50.1820">
    <property type="entry name" value="alpha/beta hydrolase"/>
    <property type="match status" value="1"/>
</dbReference>
<keyword evidence="4" id="KW-0378">Hydrolase</keyword>
<evidence type="ECO:0000256" key="2">
    <source>
        <dbReference type="ARBA" id="ARBA00022670"/>
    </source>
</evidence>
<dbReference type="EMBL" id="AJYA01000009">
    <property type="protein sequence ID" value="EIM78116.1"/>
    <property type="molecule type" value="Genomic_DNA"/>
</dbReference>
<evidence type="ECO:0000313" key="6">
    <source>
        <dbReference type="EMBL" id="EIM78116.1"/>
    </source>
</evidence>
<dbReference type="PANTHER" id="PTHR11802">
    <property type="entry name" value="SERINE PROTEASE FAMILY S10 SERINE CARBOXYPEPTIDASE"/>
    <property type="match status" value="1"/>
</dbReference>
<evidence type="ECO:0000256" key="4">
    <source>
        <dbReference type="ARBA" id="ARBA00022801"/>
    </source>
</evidence>
<dbReference type="STRING" id="1189621.A3SI_04997"/>
<keyword evidence="1 6" id="KW-0121">Carboxypeptidase</keyword>
<dbReference type="PANTHER" id="PTHR11802:SF3">
    <property type="entry name" value="RETINOID-INDUCIBLE SERINE CARBOXYPEPTIDASE"/>
    <property type="match status" value="1"/>
</dbReference>
<dbReference type="InterPro" id="IPR029058">
    <property type="entry name" value="AB_hydrolase_fold"/>
</dbReference>
<dbReference type="Pfam" id="PF00450">
    <property type="entry name" value="Peptidase_S10"/>
    <property type="match status" value="1"/>
</dbReference>
<comment type="caution">
    <text evidence="6">The sequence shown here is derived from an EMBL/GenBank/DDBJ whole genome shotgun (WGS) entry which is preliminary data.</text>
</comment>
<sequence>MPILLSALLLAGTVHAQEKREIKVESAVETSGEVTINGTRVPYKATAGTMPVWNDAGEPIASLFYTYYERTDVQNKAERPIVFSFNGGPGSGSLWMHLAYTGPYVLNIDDEGYPLQPYGVKKNPHSILDVADIIFIDPVNTGYSRIVDKDTPRSTFFGVNADIRYLADWVKSFVTRQNRWQSPKYLIGESYGTTRVSGLAYALQNSHWMYLNGVILVSPTGLGLDRSGAVMQANYLPYYAATAWYHEALAPELQAKDLEADLLPEVEAYTLDVVLPAIAKGGSLPAAERNKIAEKMAYYSGLSKDVILQHALAVPTSFYWKELLRDRGLTVGRLDSRYRGVDRTDAGQAYDYDPALTAWNHAFSPAMNYYAKNILKYNTDLTYYLFGPVNPWDRSGDNTGMQLAQAMLQNPYLHVLTQSGYYDGGTDYFNAKYNHWAMDPAGKLQDRLEFKGYRSGHMMYLRAEDLKNANDDVRDFIKRTIPAKDAPAKYWEVQK</sequence>
<dbReference type="GO" id="GO:0004185">
    <property type="term" value="F:serine-type carboxypeptidase activity"/>
    <property type="evidence" value="ECO:0007669"/>
    <property type="project" value="InterPro"/>
</dbReference>
<protein>
    <submittedName>
        <fullName evidence="6">Peptidase S10 serine carboxypeptidase</fullName>
    </submittedName>
</protein>
<dbReference type="SUPFAM" id="SSF53474">
    <property type="entry name" value="alpha/beta-Hydrolases"/>
    <property type="match status" value="1"/>
</dbReference>
<evidence type="ECO:0000256" key="1">
    <source>
        <dbReference type="ARBA" id="ARBA00022645"/>
    </source>
</evidence>
<keyword evidence="2" id="KW-0645">Protease</keyword>